<dbReference type="PANTHER" id="PTHR33619:SF3">
    <property type="entry name" value="POLYSACCHARIDE EXPORT PROTEIN GFCE-RELATED"/>
    <property type="match status" value="1"/>
</dbReference>
<reference evidence="4" key="1">
    <citation type="submission" date="2023-01" db="EMBL/GenBank/DDBJ databases">
        <title>The genome sequence of Kordiimonadaceae bacterium 6D33.</title>
        <authorList>
            <person name="Liu Y."/>
        </authorList>
    </citation>
    <scope>NUCLEOTIDE SEQUENCE</scope>
    <source>
        <strain evidence="4">6D33</strain>
    </source>
</reference>
<dbReference type="EMBL" id="CP116805">
    <property type="protein sequence ID" value="WCL55112.1"/>
    <property type="molecule type" value="Genomic_DNA"/>
</dbReference>
<sequence>MFKRLLVFFAFLSVFGLSSTIATAQTAPTTPEAAQVAEQSLETISDPNETVFGDWIFKGMFAQQSFIGFNPNYLIAVGDKIQVRLWGGYEFAGGLIVDAQGNVFLPGVGPVKIAGVRNENLNEVITGAIKKVYRKNVNVYASLEGAEPVKVFVTGFVRQPGLYAGHASDSVLYFLDKAGGIDPTRGSFLKVDILRGGSVVRTVNLYDFILSGAMPAMQIHDGDTVVVNAVQGQAGVFGEVQNPALFEFNGGSIPVEKLLAYARPFPQATHIRISRNNLQRAEVEYFALAEVAGRTINPGDVLDIVSDKNPGTISVRVEGEHLSSKEFILPYGATLGDVLKQVHYGSDAEMDAIQLMRKSVQKRQKEMLEAQLVALQSSVLTARSNTVEEAALRAQEANLILQWVERARNIEPKGQVAIAGSSVRDQILLESGDIIRIPRKSELILVHGDVLFPTAIAWRDNFTAADYIEQAGGFTQKESASNVLLLHRDGTFVKLDRGTLNSKRLGLKPGDEIFVLPRVATKNVQIAKDIIEVLYQLALSAGVVFGI</sequence>
<dbReference type="Gene3D" id="3.30.1950.10">
    <property type="entry name" value="wza like domain"/>
    <property type="match status" value="1"/>
</dbReference>
<feature type="chain" id="PRO_5042172025" evidence="2">
    <location>
        <begin position="25"/>
        <end position="547"/>
    </location>
</feature>
<keyword evidence="1 2" id="KW-0732">Signal</keyword>
<accession>A0AAF0BM66</accession>
<dbReference type="RefSeq" id="WP_289504878.1">
    <property type="nucleotide sequence ID" value="NZ_CP116805.1"/>
</dbReference>
<gene>
    <name evidence="4" type="ORF">PH603_04990</name>
</gene>
<feature type="domain" description="Polysaccharide export protein N-terminal" evidence="3">
    <location>
        <begin position="70"/>
        <end position="142"/>
    </location>
</feature>
<dbReference type="Gene3D" id="3.10.560.10">
    <property type="entry name" value="Outer membrane lipoprotein wza domain like"/>
    <property type="match status" value="3"/>
</dbReference>
<dbReference type="KEGG" id="gso:PH603_04990"/>
<keyword evidence="5" id="KW-1185">Reference proteome</keyword>
<organism evidence="4 5">
    <name type="scientific">Gimibacter soli</name>
    <dbReference type="NCBI Taxonomy" id="3024400"/>
    <lineage>
        <taxon>Bacteria</taxon>
        <taxon>Pseudomonadati</taxon>
        <taxon>Pseudomonadota</taxon>
        <taxon>Alphaproteobacteria</taxon>
        <taxon>Kordiimonadales</taxon>
        <taxon>Temperatibacteraceae</taxon>
        <taxon>Gimibacter</taxon>
    </lineage>
</organism>
<name>A0AAF0BM66_9PROT</name>
<dbReference type="AlphaFoldDB" id="A0AAF0BM66"/>
<dbReference type="InterPro" id="IPR003715">
    <property type="entry name" value="Poly_export_N"/>
</dbReference>
<evidence type="ECO:0000313" key="5">
    <source>
        <dbReference type="Proteomes" id="UP001217500"/>
    </source>
</evidence>
<dbReference type="GO" id="GO:0015159">
    <property type="term" value="F:polysaccharide transmembrane transporter activity"/>
    <property type="evidence" value="ECO:0007669"/>
    <property type="project" value="InterPro"/>
</dbReference>
<feature type="signal peptide" evidence="2">
    <location>
        <begin position="1"/>
        <end position="24"/>
    </location>
</feature>
<evidence type="ECO:0000256" key="1">
    <source>
        <dbReference type="ARBA" id="ARBA00022729"/>
    </source>
</evidence>
<protein>
    <submittedName>
        <fullName evidence="4">Polysaccharide export protein</fullName>
    </submittedName>
</protein>
<dbReference type="PANTHER" id="PTHR33619">
    <property type="entry name" value="POLYSACCHARIDE EXPORT PROTEIN GFCE-RELATED"/>
    <property type="match status" value="1"/>
</dbReference>
<proteinExistence type="predicted"/>
<evidence type="ECO:0000313" key="4">
    <source>
        <dbReference type="EMBL" id="WCL55112.1"/>
    </source>
</evidence>
<dbReference type="Proteomes" id="UP001217500">
    <property type="component" value="Chromosome"/>
</dbReference>
<evidence type="ECO:0000259" key="3">
    <source>
        <dbReference type="Pfam" id="PF02563"/>
    </source>
</evidence>
<dbReference type="Pfam" id="PF02563">
    <property type="entry name" value="Poly_export"/>
    <property type="match status" value="1"/>
</dbReference>
<evidence type="ECO:0000256" key="2">
    <source>
        <dbReference type="SAM" id="SignalP"/>
    </source>
</evidence>
<dbReference type="InterPro" id="IPR049712">
    <property type="entry name" value="Poly_export"/>
</dbReference>